<evidence type="ECO:0000259" key="10">
    <source>
        <dbReference type="PROSITE" id="PS50897"/>
    </source>
</evidence>
<dbReference type="PROSITE" id="PS50897">
    <property type="entry name" value="CTLH"/>
    <property type="match status" value="1"/>
</dbReference>
<keyword evidence="12" id="KW-1185">Reference proteome</keyword>
<proteinExistence type="inferred from homology"/>
<evidence type="ECO:0000256" key="7">
    <source>
        <dbReference type="ARBA" id="ARBA00025801"/>
    </source>
</evidence>
<dbReference type="PROSITE" id="PS50896">
    <property type="entry name" value="LISH"/>
    <property type="match status" value="1"/>
</dbReference>
<dbReference type="InterPro" id="IPR045184">
    <property type="entry name" value="SMU1"/>
</dbReference>
<dbReference type="PRINTS" id="PR00320">
    <property type="entry name" value="GPROTEINBRPT"/>
</dbReference>
<evidence type="ECO:0000256" key="4">
    <source>
        <dbReference type="ARBA" id="ARBA00022737"/>
    </source>
</evidence>
<keyword evidence="2 9" id="KW-0853">WD repeat</keyword>
<dbReference type="InterPro" id="IPR001680">
    <property type="entry name" value="WD40_rpt"/>
</dbReference>
<evidence type="ECO:0000256" key="3">
    <source>
        <dbReference type="ARBA" id="ARBA00022664"/>
    </source>
</evidence>
<keyword evidence="4" id="KW-0677">Repeat</keyword>
<feature type="repeat" description="WD" evidence="9">
    <location>
        <begin position="356"/>
        <end position="399"/>
    </location>
</feature>
<comment type="subcellular location">
    <subcellularLocation>
        <location evidence="1">Nucleus speckle</location>
    </subcellularLocation>
</comment>
<sequence>MSIEIESTDIIRLIAQHLKEQNLLKTLDTLQAETGVSLNTVESLEGFSAEILNGHWDVVLKVTQSLKLPDSKLVDLYEQVVLELLELRELGAARSLLRQTDPMITLKQLDQERYLHLENLLTRPYFEPREAYPGGSSKEKRRSFIAKSLSREVSVVPPSRLLSLIAQALKWQQNQGLLPPGSSIDLFRGRTTMKDQLEDEGDTSSKLPTPMTYSLHKEIKLGGGKTHVEAARFSPDGQFLVSGSVDGFIEVWNFTTGKIRRDLKYQAQENFMMMQQPVISLAFSSDSEMLASGSSGGALIVWKLVTGQCLRRMEKAHHKGVTSIQFSRDNSQLLTASFDTSVRLHGLKSGKLLKEFKGHSAFVNEAMFAPPDNQHKIISVSSDGSIKLWNVKTTECIYTFKTLTGDNPDAPIVGIHLLSKDLEQFVVSNRSNMVGLMNMQGQIVKSFTSGKRGEGGDFICCTVSPRGDWIYCVGQDGVLYCFSVNTGKLERTLTVHEKNVIGIAHHPHQHMLVTYSEDATMKLWKPV</sequence>
<dbReference type="SMART" id="SM00667">
    <property type="entry name" value="LisH"/>
    <property type="match status" value="1"/>
</dbReference>
<dbReference type="Pfam" id="PF17814">
    <property type="entry name" value="LisH_TPL"/>
    <property type="match status" value="1"/>
</dbReference>
<feature type="domain" description="CTLH" evidence="10">
    <location>
        <begin position="40"/>
        <end position="92"/>
    </location>
</feature>
<organism evidence="11 12">
    <name type="scientific">Orchesella dallaii</name>
    <dbReference type="NCBI Taxonomy" id="48710"/>
    <lineage>
        <taxon>Eukaryota</taxon>
        <taxon>Metazoa</taxon>
        <taxon>Ecdysozoa</taxon>
        <taxon>Arthropoda</taxon>
        <taxon>Hexapoda</taxon>
        <taxon>Collembola</taxon>
        <taxon>Entomobryomorpha</taxon>
        <taxon>Entomobryoidea</taxon>
        <taxon>Orchesellidae</taxon>
        <taxon>Orchesellinae</taxon>
        <taxon>Orchesella</taxon>
    </lineage>
</organism>
<keyword evidence="3" id="KW-0507">mRNA processing</keyword>
<feature type="repeat" description="WD" evidence="9">
    <location>
        <begin position="314"/>
        <end position="355"/>
    </location>
</feature>
<keyword evidence="6" id="KW-0539">Nucleus</keyword>
<evidence type="ECO:0000313" key="12">
    <source>
        <dbReference type="Proteomes" id="UP001642540"/>
    </source>
</evidence>
<accession>A0ABP1RT93</accession>
<dbReference type="InterPro" id="IPR006594">
    <property type="entry name" value="LisH"/>
</dbReference>
<evidence type="ECO:0000256" key="1">
    <source>
        <dbReference type="ARBA" id="ARBA00004324"/>
    </source>
</evidence>
<comment type="caution">
    <text evidence="11">The sequence shown here is derived from an EMBL/GenBank/DDBJ whole genome shotgun (WGS) entry which is preliminary data.</text>
</comment>
<dbReference type="SMART" id="SM00668">
    <property type="entry name" value="CTLH"/>
    <property type="match status" value="1"/>
</dbReference>
<keyword evidence="5" id="KW-0508">mRNA splicing</keyword>
<dbReference type="InterPro" id="IPR054532">
    <property type="entry name" value="TPL_SMU1_LisH-like"/>
</dbReference>
<gene>
    <name evidence="11" type="ORF">ODALV1_LOCUS25869</name>
</gene>
<comment type="similarity">
    <text evidence="7">Belongs to the WD repeat SMU1 family.</text>
</comment>
<name>A0ABP1RT93_9HEXA</name>
<evidence type="ECO:0000256" key="2">
    <source>
        <dbReference type="ARBA" id="ARBA00022574"/>
    </source>
</evidence>
<dbReference type="InterPro" id="IPR006595">
    <property type="entry name" value="CTLH_C"/>
</dbReference>
<dbReference type="EMBL" id="CAXLJM020000107">
    <property type="protein sequence ID" value="CAL8135191.1"/>
    <property type="molecule type" value="Genomic_DNA"/>
</dbReference>
<dbReference type="PROSITE" id="PS50294">
    <property type="entry name" value="WD_REPEATS_REGION"/>
    <property type="match status" value="3"/>
</dbReference>
<dbReference type="PROSITE" id="PS50082">
    <property type="entry name" value="WD_REPEATS_2"/>
    <property type="match status" value="5"/>
</dbReference>
<feature type="repeat" description="WD" evidence="9">
    <location>
        <begin position="271"/>
        <end position="312"/>
    </location>
</feature>
<dbReference type="CDD" id="cd00200">
    <property type="entry name" value="WD40"/>
    <property type="match status" value="1"/>
</dbReference>
<dbReference type="SUPFAM" id="SSF50978">
    <property type="entry name" value="WD40 repeat-like"/>
    <property type="match status" value="1"/>
</dbReference>
<dbReference type="Pfam" id="PF00400">
    <property type="entry name" value="WD40"/>
    <property type="match status" value="5"/>
</dbReference>
<dbReference type="Gene3D" id="2.130.10.10">
    <property type="entry name" value="YVTN repeat-like/Quinoprotein amine dehydrogenase"/>
    <property type="match status" value="2"/>
</dbReference>
<protein>
    <recommendedName>
        <fullName evidence="8">WD40 repeat-containing protein SMU1</fullName>
    </recommendedName>
</protein>
<dbReference type="PROSITE" id="PS00678">
    <property type="entry name" value="WD_REPEATS_1"/>
    <property type="match status" value="2"/>
</dbReference>
<dbReference type="InterPro" id="IPR015943">
    <property type="entry name" value="WD40/YVTN_repeat-like_dom_sf"/>
</dbReference>
<dbReference type="InterPro" id="IPR036322">
    <property type="entry name" value="WD40_repeat_dom_sf"/>
</dbReference>
<feature type="repeat" description="WD" evidence="9">
    <location>
        <begin position="221"/>
        <end position="262"/>
    </location>
</feature>
<evidence type="ECO:0000256" key="5">
    <source>
        <dbReference type="ARBA" id="ARBA00023187"/>
    </source>
</evidence>
<reference evidence="11 12" key="1">
    <citation type="submission" date="2024-08" db="EMBL/GenBank/DDBJ databases">
        <authorList>
            <person name="Cucini C."/>
            <person name="Frati F."/>
        </authorList>
    </citation>
    <scope>NUCLEOTIDE SEQUENCE [LARGE SCALE GENOMIC DNA]</scope>
</reference>
<dbReference type="Proteomes" id="UP001642540">
    <property type="component" value="Unassembled WGS sequence"/>
</dbReference>
<evidence type="ECO:0000256" key="9">
    <source>
        <dbReference type="PROSITE-ProRule" id="PRU00221"/>
    </source>
</evidence>
<evidence type="ECO:0000256" key="6">
    <source>
        <dbReference type="ARBA" id="ARBA00023242"/>
    </source>
</evidence>
<dbReference type="InterPro" id="IPR020472">
    <property type="entry name" value="WD40_PAC1"/>
</dbReference>
<evidence type="ECO:0000313" key="11">
    <source>
        <dbReference type="EMBL" id="CAL8135191.1"/>
    </source>
</evidence>
<dbReference type="PANTHER" id="PTHR22848">
    <property type="entry name" value="WD40 REPEAT PROTEIN"/>
    <property type="match status" value="1"/>
</dbReference>
<feature type="repeat" description="WD" evidence="9">
    <location>
        <begin position="493"/>
        <end position="527"/>
    </location>
</feature>
<dbReference type="InterPro" id="IPR019775">
    <property type="entry name" value="WD40_repeat_CS"/>
</dbReference>
<evidence type="ECO:0000256" key="8">
    <source>
        <dbReference type="ARBA" id="ARBA00026184"/>
    </source>
</evidence>
<dbReference type="SMART" id="SM00320">
    <property type="entry name" value="WD40"/>
    <property type="match status" value="6"/>
</dbReference>